<sequence>MILFIILASALTVYLIWFIYQLRKHFAPLNNVPGPTSMDMFRGILFATPADIWNYVRQLFKTYPRMFKFWHTIHAVVWLSHPDDVEVILSSMKHISKSRIYESLQPWLGTGLLTSTGTKWKERRQILTPALHFGILREFLNIFNDYSTLLVQKFEAASKEQPINIVPVITDFTLHTICETAMGTQLKTNEEQSKQYIDAIYRMGEVVIQRIACPWLQYAITFFLSGNYYRQEKLLKIMHTFSRKVIQDRKRTFSGINVNLKSKKRLALLDMLISAQLSRNDIDDDGIREEVDTFMFEGHDTTTSCISFTLLMIANHAEVQDKIVEELDAIFDNSDRLATVDDLQSMTYLEKVIKETLRICPSVPIISRSSEEDIELPSGYTIPKGTICFMHIFELHRNPEVFPNPEQFDPERFSNENSKHRHPFAYIPFSAGPRNCIGQRFAFLEVKVMVSSILRKFRLEPVDSFDKLPLVMHLILKSRDGIRIKFRKRDL</sequence>
<evidence type="ECO:0000313" key="15">
    <source>
        <dbReference type="EMBL" id="KAB0798679.1"/>
    </source>
</evidence>
<evidence type="ECO:0000256" key="1">
    <source>
        <dbReference type="ARBA" id="ARBA00001971"/>
    </source>
</evidence>
<evidence type="ECO:0000256" key="14">
    <source>
        <dbReference type="RuleBase" id="RU000461"/>
    </source>
</evidence>
<dbReference type="Pfam" id="PF00067">
    <property type="entry name" value="p450"/>
    <property type="match status" value="1"/>
</dbReference>
<keyword evidence="16" id="KW-1185">Reference proteome</keyword>
<dbReference type="PANTHER" id="PTHR24291">
    <property type="entry name" value="CYTOCHROME P450 FAMILY 4"/>
    <property type="match status" value="1"/>
</dbReference>
<organism evidence="15 16">
    <name type="scientific">Photinus pyralis</name>
    <name type="common">Common eastern firefly</name>
    <name type="synonym">Lampyris pyralis</name>
    <dbReference type="NCBI Taxonomy" id="7054"/>
    <lineage>
        <taxon>Eukaryota</taxon>
        <taxon>Metazoa</taxon>
        <taxon>Ecdysozoa</taxon>
        <taxon>Arthropoda</taxon>
        <taxon>Hexapoda</taxon>
        <taxon>Insecta</taxon>
        <taxon>Pterygota</taxon>
        <taxon>Neoptera</taxon>
        <taxon>Endopterygota</taxon>
        <taxon>Coleoptera</taxon>
        <taxon>Polyphaga</taxon>
        <taxon>Elateriformia</taxon>
        <taxon>Elateroidea</taxon>
        <taxon>Lampyridae</taxon>
        <taxon>Lampyrinae</taxon>
        <taxon>Photinus</taxon>
    </lineage>
</organism>
<evidence type="ECO:0000313" key="16">
    <source>
        <dbReference type="Proteomes" id="UP000327044"/>
    </source>
</evidence>
<evidence type="ECO:0000256" key="2">
    <source>
        <dbReference type="ARBA" id="ARBA00003690"/>
    </source>
</evidence>
<dbReference type="InterPro" id="IPR017972">
    <property type="entry name" value="Cyt_P450_CS"/>
</dbReference>
<dbReference type="OrthoDB" id="1470350at2759"/>
<name>A0A5N4AMX0_PHOPY</name>
<evidence type="ECO:0000256" key="9">
    <source>
        <dbReference type="ARBA" id="ARBA00022848"/>
    </source>
</evidence>
<dbReference type="InterPro" id="IPR036396">
    <property type="entry name" value="Cyt_P450_sf"/>
</dbReference>
<proteinExistence type="inferred from homology"/>
<gene>
    <name evidence="15" type="ORF">PPYR_09672</name>
</gene>
<evidence type="ECO:0000256" key="7">
    <source>
        <dbReference type="ARBA" id="ARBA00022723"/>
    </source>
</evidence>
<accession>A0A5N4AMX0</accession>
<keyword evidence="10 14" id="KW-0560">Oxidoreductase</keyword>
<evidence type="ECO:0000256" key="11">
    <source>
        <dbReference type="ARBA" id="ARBA00023004"/>
    </source>
</evidence>
<dbReference type="GO" id="GO:0005506">
    <property type="term" value="F:iron ion binding"/>
    <property type="evidence" value="ECO:0007669"/>
    <property type="project" value="InterPro"/>
</dbReference>
<dbReference type="InterPro" id="IPR002401">
    <property type="entry name" value="Cyt_P450_E_grp-I"/>
</dbReference>
<evidence type="ECO:0000256" key="12">
    <source>
        <dbReference type="ARBA" id="ARBA00023033"/>
    </source>
</evidence>
<dbReference type="InParanoid" id="A0A5N4AMX0"/>
<reference evidence="15 16" key="1">
    <citation type="journal article" date="2018" name="Elife">
        <title>Firefly genomes illuminate parallel origins of bioluminescence in beetles.</title>
        <authorList>
            <person name="Fallon T.R."/>
            <person name="Lower S.E."/>
            <person name="Chang C.H."/>
            <person name="Bessho-Uehara M."/>
            <person name="Martin G.J."/>
            <person name="Bewick A.J."/>
            <person name="Behringer M."/>
            <person name="Debat H.J."/>
            <person name="Wong I."/>
            <person name="Day J.C."/>
            <person name="Suvorov A."/>
            <person name="Silva C.J."/>
            <person name="Stanger-Hall K.F."/>
            <person name="Hall D.W."/>
            <person name="Schmitz R.J."/>
            <person name="Nelson D.R."/>
            <person name="Lewis S.M."/>
            <person name="Shigenobu S."/>
            <person name="Bybee S.M."/>
            <person name="Larracuente A.M."/>
            <person name="Oba Y."/>
            <person name="Weng J.K."/>
        </authorList>
    </citation>
    <scope>NUCLEOTIDE SEQUENCE [LARGE SCALE GENOMIC DNA]</scope>
    <source>
        <strain evidence="15">1611_PpyrPB1</strain>
        <tissue evidence="15">Whole body</tissue>
    </source>
</reference>
<dbReference type="InterPro" id="IPR001128">
    <property type="entry name" value="Cyt_P450"/>
</dbReference>
<dbReference type="PROSITE" id="PS00086">
    <property type="entry name" value="CYTOCHROME_P450"/>
    <property type="match status" value="1"/>
</dbReference>
<keyword evidence="12 14" id="KW-0503">Monooxygenase</keyword>
<keyword evidence="11 13" id="KW-0408">Iron</keyword>
<evidence type="ECO:0000256" key="10">
    <source>
        <dbReference type="ARBA" id="ARBA00023002"/>
    </source>
</evidence>
<dbReference type="CDD" id="cd20628">
    <property type="entry name" value="CYP4"/>
    <property type="match status" value="1"/>
</dbReference>
<evidence type="ECO:0000256" key="3">
    <source>
        <dbReference type="ARBA" id="ARBA00004174"/>
    </source>
</evidence>
<evidence type="ECO:0000256" key="6">
    <source>
        <dbReference type="ARBA" id="ARBA00022617"/>
    </source>
</evidence>
<evidence type="ECO:0000256" key="13">
    <source>
        <dbReference type="PIRSR" id="PIRSR602401-1"/>
    </source>
</evidence>
<dbReference type="GO" id="GO:0020037">
    <property type="term" value="F:heme binding"/>
    <property type="evidence" value="ECO:0007669"/>
    <property type="project" value="InterPro"/>
</dbReference>
<protein>
    <recommendedName>
        <fullName evidence="17">Cytochrome P450</fullName>
    </recommendedName>
</protein>
<evidence type="ECO:0000256" key="5">
    <source>
        <dbReference type="ARBA" id="ARBA00010617"/>
    </source>
</evidence>
<evidence type="ECO:0000256" key="8">
    <source>
        <dbReference type="ARBA" id="ARBA00022824"/>
    </source>
</evidence>
<comment type="cofactor">
    <cofactor evidence="1 13">
        <name>heme</name>
        <dbReference type="ChEBI" id="CHEBI:30413"/>
    </cofactor>
</comment>
<dbReference type="GO" id="GO:0004497">
    <property type="term" value="F:monooxygenase activity"/>
    <property type="evidence" value="ECO:0007669"/>
    <property type="project" value="UniProtKB-KW"/>
</dbReference>
<dbReference type="FunFam" id="1.10.630.10:FF:000182">
    <property type="entry name" value="Cytochrome P450 3A4"/>
    <property type="match status" value="1"/>
</dbReference>
<dbReference type="AlphaFoldDB" id="A0A5N4AMX0"/>
<dbReference type="Proteomes" id="UP000327044">
    <property type="component" value="Unassembled WGS sequence"/>
</dbReference>
<evidence type="ECO:0000256" key="4">
    <source>
        <dbReference type="ARBA" id="ARBA00004406"/>
    </source>
</evidence>
<dbReference type="PRINTS" id="PR00463">
    <property type="entry name" value="EP450I"/>
</dbReference>
<dbReference type="GO" id="GO:0016705">
    <property type="term" value="F:oxidoreductase activity, acting on paired donors, with incorporation or reduction of molecular oxygen"/>
    <property type="evidence" value="ECO:0007669"/>
    <property type="project" value="InterPro"/>
</dbReference>
<dbReference type="GO" id="GO:0005789">
    <property type="term" value="C:endoplasmic reticulum membrane"/>
    <property type="evidence" value="ECO:0007669"/>
    <property type="project" value="UniProtKB-SubCell"/>
</dbReference>
<dbReference type="Gene3D" id="1.10.630.10">
    <property type="entry name" value="Cytochrome P450"/>
    <property type="match status" value="1"/>
</dbReference>
<dbReference type="SUPFAM" id="SSF48264">
    <property type="entry name" value="Cytochrome P450"/>
    <property type="match status" value="1"/>
</dbReference>
<comment type="similarity">
    <text evidence="5 14">Belongs to the cytochrome P450 family.</text>
</comment>
<dbReference type="PANTHER" id="PTHR24291:SF105">
    <property type="entry name" value="CYTOCHROME P450 4P1-RELATED"/>
    <property type="match status" value="1"/>
</dbReference>
<comment type="function">
    <text evidence="2">May be involved in the metabolism of insect hormones and in the breakdown of synthetic insecticides.</text>
</comment>
<dbReference type="PRINTS" id="PR00385">
    <property type="entry name" value="P450"/>
</dbReference>
<dbReference type="InterPro" id="IPR050196">
    <property type="entry name" value="Cytochrome_P450_Monoox"/>
</dbReference>
<keyword evidence="7 13" id="KW-0479">Metal-binding</keyword>
<comment type="caution">
    <text evidence="15">The sequence shown here is derived from an EMBL/GenBank/DDBJ whole genome shotgun (WGS) entry which is preliminary data.</text>
</comment>
<dbReference type="EMBL" id="VVIM01000006">
    <property type="protein sequence ID" value="KAB0798679.1"/>
    <property type="molecule type" value="Genomic_DNA"/>
</dbReference>
<keyword evidence="8" id="KW-0256">Endoplasmic reticulum</keyword>
<feature type="binding site" description="axial binding residue" evidence="13">
    <location>
        <position position="436"/>
    </location>
    <ligand>
        <name>heme</name>
        <dbReference type="ChEBI" id="CHEBI:30413"/>
    </ligand>
    <ligandPart>
        <name>Fe</name>
        <dbReference type="ChEBI" id="CHEBI:18248"/>
    </ligandPart>
</feature>
<comment type="subcellular location">
    <subcellularLocation>
        <location evidence="4">Endoplasmic reticulum membrane</location>
        <topology evidence="4">Peripheral membrane protein</topology>
    </subcellularLocation>
    <subcellularLocation>
        <location evidence="3">Microsome membrane</location>
        <topology evidence="3">Peripheral membrane protein</topology>
    </subcellularLocation>
</comment>
<evidence type="ECO:0008006" key="17">
    <source>
        <dbReference type="Google" id="ProtNLM"/>
    </source>
</evidence>
<keyword evidence="9" id="KW-0492">Microsome</keyword>
<keyword evidence="6 13" id="KW-0349">Heme</keyword>